<keyword evidence="2" id="KW-1185">Reference proteome</keyword>
<keyword evidence="1" id="KW-0418">Kinase</keyword>
<protein>
    <submittedName>
        <fullName evidence="1">Serine/threonine-protein kinase wnk with no lysine -related</fullName>
    </submittedName>
</protein>
<sequence>MGVFSVWGVKKSKLPPTAKNNDKENKKSEKSDKSHISRKDSLKKLDSKDTTTDILPSPATTNLESRLDSLEYIDQATPPENVDRKSSKGYVTIDEVSPPAKHHHPSSAIRAAAARTHKTSTNSTEDECPSTRLRQKAKIRGKPGNPKKKYRKDKGKEGSVRNSGNFTTDSSSPEDITNGKKELVTTVKTVKTDVESTRYVTTTTSLNRYTFIPPSEEGGDKKSDKKFRTHSCSSIPYDDIIDNLAVFRKSFDNVHFCHDELSFLPLESKAAAEKVEKPPDMSEKGLRSFASVFVGDVIDSATRIITHNHMMIAKNGDGTPNGGNSVFSCETSNLVPVLYVAKKEASPDNLIDARNFVEEYEEYHNSCTEIADSHQAAGQILTEITDSVDKIVTDRNRLKKKKDKSVTHQGVTRCIPLEIPQETDSNADDDSDFPVGEMQLVPYDAKYNLPKNLFSKMNNTEMVEITDQNIDILHRNVDNTENSLDITEQPIIDFTSATKVDDDDDVYKPIAVSPCGRFFKYEEEIGRGSFKTVYRGLDTQTGVAVAWCELQEKKLNRTERQRFREEAEMLKKLQHPNIVRFYNYWESITTKKKNIVLVTELMLSGTLKTYLRRFKKINPKVLKSWCRQILKGLAFLHSRAPPIIHRDLKCDNIFITGTTGSVKIGDLGLATLKNRSFAKSVIGTPEFMAPEMYEEHYDEGVDVYAFGMCMLEMATSEYPYSECSGPAQIYKKVISGVKPASFDKVESSEVKDVIESCIKPRKEDRPRVKDLLVHPFFEEEVGLKIDFVSKEGSKVTFRLRVIDPKKRTHKHKENEAIQFEFDIDSDRIETIAEEMQPVPQYTPQQSVVQHTIIPTEQQMQQPISQPVYQQQQSIPIQQIEQAQAPPTVQRQNSVEPVQQQPIIHKQQIQQQYIQQSLQQPQQAEFIQIQQQDQHQHRLSTMSQPDMLQTPAPVSEHRLSVDSQMDMQKQQLLQEQHRLNYSQPSMQEIQQQMQQPQLMQQIQQIQPGQEIEQDLKQNKVDAPLPVNLSELKHQVAMVLQPQHIKEPHRLSTVSLPPLPTFEQQVSDQRRMSTASQPASHLDYMQQQALIQDMSNQGSQQSIQDFEQTVYINQSQQPTVQHPNLQTIVEQQNLYKESAVQDCRETIINETRNEDQDLSTSEQVSEATSSTSDPIVKKHKVSSKQFAVQSVHKEGTVECQLICKQKTISFKFNRFDTQPNDIIEGMVKENYLKPGSHKKLTMQLTDILRQLQEHPDKVPETPRYVQKVGICVQSVSN</sequence>
<dbReference type="EMBL" id="CM043023">
    <property type="protein sequence ID" value="KAI4454944.1"/>
    <property type="molecule type" value="Genomic_DNA"/>
</dbReference>
<gene>
    <name evidence="1" type="ORF">MML48_9g00020636</name>
</gene>
<evidence type="ECO:0000313" key="1">
    <source>
        <dbReference type="EMBL" id="KAI4454944.1"/>
    </source>
</evidence>
<evidence type="ECO:0000313" key="2">
    <source>
        <dbReference type="Proteomes" id="UP001056778"/>
    </source>
</evidence>
<proteinExistence type="predicted"/>
<name>A0ACB9SKE4_HOLOL</name>
<dbReference type="Proteomes" id="UP001056778">
    <property type="component" value="Chromosome 9"/>
</dbReference>
<comment type="caution">
    <text evidence="1">The sequence shown here is derived from an EMBL/GenBank/DDBJ whole genome shotgun (WGS) entry which is preliminary data.</text>
</comment>
<reference evidence="1" key="1">
    <citation type="submission" date="2022-04" db="EMBL/GenBank/DDBJ databases">
        <title>Chromosome-scale genome assembly of Holotrichia oblita Faldermann.</title>
        <authorList>
            <person name="Rongchong L."/>
        </authorList>
    </citation>
    <scope>NUCLEOTIDE SEQUENCE</scope>
    <source>
        <strain evidence="1">81SQS9</strain>
    </source>
</reference>
<keyword evidence="1" id="KW-0808">Transferase</keyword>
<accession>A0ACB9SKE4</accession>
<organism evidence="1 2">
    <name type="scientific">Holotrichia oblita</name>
    <name type="common">Chafer beetle</name>
    <dbReference type="NCBI Taxonomy" id="644536"/>
    <lineage>
        <taxon>Eukaryota</taxon>
        <taxon>Metazoa</taxon>
        <taxon>Ecdysozoa</taxon>
        <taxon>Arthropoda</taxon>
        <taxon>Hexapoda</taxon>
        <taxon>Insecta</taxon>
        <taxon>Pterygota</taxon>
        <taxon>Neoptera</taxon>
        <taxon>Endopterygota</taxon>
        <taxon>Coleoptera</taxon>
        <taxon>Polyphaga</taxon>
        <taxon>Scarabaeiformia</taxon>
        <taxon>Scarabaeidae</taxon>
        <taxon>Melolonthinae</taxon>
        <taxon>Holotrichia</taxon>
    </lineage>
</organism>